<proteinExistence type="predicted"/>
<dbReference type="GO" id="GO:0009103">
    <property type="term" value="P:lipopolysaccharide biosynthetic process"/>
    <property type="evidence" value="ECO:0007669"/>
    <property type="project" value="TreeGrafter"/>
</dbReference>
<keyword evidence="1" id="KW-0808">Transferase</keyword>
<dbReference type="AlphaFoldDB" id="A0A1M3KYN9"/>
<dbReference type="EMBL" id="MKVH01000021">
    <property type="protein sequence ID" value="OJX57606.1"/>
    <property type="molecule type" value="Genomic_DNA"/>
</dbReference>
<name>A0A1M3KYN9_9BACT</name>
<gene>
    <name evidence="3" type="ORF">BGO89_06425</name>
</gene>
<dbReference type="CDD" id="cd03801">
    <property type="entry name" value="GT4_PimA-like"/>
    <property type="match status" value="1"/>
</dbReference>
<accession>A0A1M3KYN9</accession>
<dbReference type="Pfam" id="PF00534">
    <property type="entry name" value="Glycos_transf_1"/>
    <property type="match status" value="1"/>
</dbReference>
<evidence type="ECO:0000256" key="1">
    <source>
        <dbReference type="ARBA" id="ARBA00022679"/>
    </source>
</evidence>
<sequence length="301" mass="33373">MFDLSLRRRIRNAVPCDAVLAIGDVGLVHPHTFIYQDASMAHIMEEMGPGGVAASQFATYTRSRLLRRMRQQEGRYRRTYGIITMSEWDAIFIRKSGVIPSDRVFVVPPAINSHVSLPRTMRSGNNQARTLLFVGKDFERKGGRLVVEAFVHARKNATIPLRLIVAGPSTWPLPGPIPDGIIFAGKVLPDVVGMLMNQADVFIMPSTFEAFGIVFVEALSAGLPVIARNAYAMPEIIRNGDNGVLIDHHDAYRLADTMITVCMDDEMKRRAEEQAMSVQSHYSWSNVACAIHSIMTTCLAS</sequence>
<evidence type="ECO:0000313" key="3">
    <source>
        <dbReference type="EMBL" id="OJX57606.1"/>
    </source>
</evidence>
<protein>
    <recommendedName>
        <fullName evidence="2">Glycosyl transferase family 1 domain-containing protein</fullName>
    </recommendedName>
</protein>
<reference evidence="3 4" key="1">
    <citation type="submission" date="2016-09" db="EMBL/GenBank/DDBJ databases">
        <title>Genome-resolved meta-omics ties microbial dynamics to process performance in biotechnology for thiocyanate degradation.</title>
        <authorList>
            <person name="Kantor R.S."/>
            <person name="Huddy R.J."/>
            <person name="Iyer R."/>
            <person name="Thomas B.C."/>
            <person name="Brown C.T."/>
            <person name="Anantharaman K."/>
            <person name="Tringe S."/>
            <person name="Hettich R.L."/>
            <person name="Harrison S.T."/>
            <person name="Banfield J.F."/>
        </authorList>
    </citation>
    <scope>NUCLEOTIDE SEQUENCE [LARGE SCALE GENOMIC DNA]</scope>
    <source>
        <strain evidence="3">59-99</strain>
    </source>
</reference>
<dbReference type="SUPFAM" id="SSF53756">
    <property type="entry name" value="UDP-Glycosyltransferase/glycogen phosphorylase"/>
    <property type="match status" value="1"/>
</dbReference>
<dbReference type="Gene3D" id="3.40.50.2000">
    <property type="entry name" value="Glycogen Phosphorylase B"/>
    <property type="match status" value="2"/>
</dbReference>
<evidence type="ECO:0000313" key="4">
    <source>
        <dbReference type="Proteomes" id="UP000184233"/>
    </source>
</evidence>
<feature type="domain" description="Glycosyl transferase family 1" evidence="2">
    <location>
        <begin position="127"/>
        <end position="275"/>
    </location>
</feature>
<dbReference type="PANTHER" id="PTHR46401">
    <property type="entry name" value="GLYCOSYLTRANSFERASE WBBK-RELATED"/>
    <property type="match status" value="1"/>
</dbReference>
<evidence type="ECO:0000259" key="2">
    <source>
        <dbReference type="Pfam" id="PF00534"/>
    </source>
</evidence>
<comment type="caution">
    <text evidence="3">The sequence shown here is derived from an EMBL/GenBank/DDBJ whole genome shotgun (WGS) entry which is preliminary data.</text>
</comment>
<dbReference type="GO" id="GO:0016757">
    <property type="term" value="F:glycosyltransferase activity"/>
    <property type="evidence" value="ECO:0007669"/>
    <property type="project" value="InterPro"/>
</dbReference>
<dbReference type="Proteomes" id="UP000184233">
    <property type="component" value="Unassembled WGS sequence"/>
</dbReference>
<dbReference type="PANTHER" id="PTHR46401:SF2">
    <property type="entry name" value="GLYCOSYLTRANSFERASE WBBK-RELATED"/>
    <property type="match status" value="1"/>
</dbReference>
<organism evidence="3 4">
    <name type="scientific">Candidatus Kapaibacterium thiocyanatum</name>
    <dbReference type="NCBI Taxonomy" id="1895771"/>
    <lineage>
        <taxon>Bacteria</taxon>
        <taxon>Pseudomonadati</taxon>
        <taxon>Candidatus Kapaibacteriota</taxon>
        <taxon>Candidatus Kapaibacteriia</taxon>
        <taxon>Candidatus Kapaibacteriales</taxon>
        <taxon>Candidatus Kapaibacteriaceae</taxon>
        <taxon>Candidatus Kapaibacterium</taxon>
    </lineage>
</organism>
<dbReference type="STRING" id="1895771.BGO89_06425"/>
<dbReference type="InterPro" id="IPR001296">
    <property type="entry name" value="Glyco_trans_1"/>
</dbReference>